<proteinExistence type="predicted"/>
<evidence type="ECO:0000313" key="2">
    <source>
        <dbReference type="EMBL" id="KHD05415.1"/>
    </source>
</evidence>
<dbReference type="EMBL" id="JSZA02000031">
    <property type="protein sequence ID" value="KHD05415.1"/>
    <property type="molecule type" value="Genomic_DNA"/>
</dbReference>
<keyword evidence="1" id="KW-0472">Membrane</keyword>
<dbReference type="Proteomes" id="UP000030428">
    <property type="component" value="Unassembled WGS sequence"/>
</dbReference>
<keyword evidence="1" id="KW-0812">Transmembrane</keyword>
<feature type="transmembrane region" description="Helical" evidence="1">
    <location>
        <begin position="151"/>
        <end position="173"/>
    </location>
</feature>
<evidence type="ECO:0000313" key="3">
    <source>
        <dbReference type="Proteomes" id="UP000030428"/>
    </source>
</evidence>
<keyword evidence="1" id="KW-1133">Transmembrane helix</keyword>
<dbReference type="AlphaFoldDB" id="A0A0A6P3J3"/>
<evidence type="ECO:0000256" key="1">
    <source>
        <dbReference type="SAM" id="Phobius"/>
    </source>
</evidence>
<name>A0A0A6P3J3_9GAMM</name>
<protein>
    <submittedName>
        <fullName evidence="2">Uncharacterized protein</fullName>
    </submittedName>
</protein>
<accession>A0A0A6P3J3</accession>
<sequence>MLNHLPTDAWCYGDIERCRRGLWDGLPPAERVGARVITEIQLEELLRKSAVQIIIRELHNVPRLLQEWDCVELLLYTIWPVAAHTPLIQALLALVLEQLKLYRRILEIDPKHPDAKRKKQEIINRQQAKKQQRINTIKGIYDKYSKRMWEFLGFIFALMVSYYCIQYAIIFFAH</sequence>
<comment type="caution">
    <text evidence="2">The sequence shown here is derived from an EMBL/GenBank/DDBJ whole genome shotgun (WGS) entry which is preliminary data.</text>
</comment>
<organism evidence="2 3">
    <name type="scientific">Candidatus Thiomargarita nelsonii</name>
    <dbReference type="NCBI Taxonomy" id="1003181"/>
    <lineage>
        <taxon>Bacteria</taxon>
        <taxon>Pseudomonadati</taxon>
        <taxon>Pseudomonadota</taxon>
        <taxon>Gammaproteobacteria</taxon>
        <taxon>Thiotrichales</taxon>
        <taxon>Thiotrichaceae</taxon>
        <taxon>Thiomargarita</taxon>
    </lineage>
</organism>
<feature type="transmembrane region" description="Helical" evidence="1">
    <location>
        <begin position="73"/>
        <end position="96"/>
    </location>
</feature>
<gene>
    <name evidence="2" type="ORF">PN36_10385</name>
</gene>
<keyword evidence="3" id="KW-1185">Reference proteome</keyword>
<reference evidence="2 3" key="1">
    <citation type="journal article" date="2016" name="Front. Microbiol.">
        <title>Single-Cell (Meta-)Genomics of a Dimorphic Candidatus Thiomargarita nelsonii Reveals Genomic Plasticity.</title>
        <authorList>
            <person name="Flood B.E."/>
            <person name="Fliss P."/>
            <person name="Jones D.S."/>
            <person name="Dick G.J."/>
            <person name="Jain S."/>
            <person name="Kaster A.K."/>
            <person name="Winkel M."/>
            <person name="Mussmann M."/>
            <person name="Bailey J."/>
        </authorList>
    </citation>
    <scope>NUCLEOTIDE SEQUENCE [LARGE SCALE GENOMIC DNA]</scope>
    <source>
        <strain evidence="2">Hydrate Ridge</strain>
    </source>
</reference>